<evidence type="ECO:0000259" key="5">
    <source>
        <dbReference type="SMART" id="SM01131"/>
    </source>
</evidence>
<dbReference type="AlphaFoldDB" id="A0AAF0DCX6"/>
<dbReference type="GO" id="GO:0004309">
    <property type="term" value="F:exopolyphosphatase activity"/>
    <property type="evidence" value="ECO:0007669"/>
    <property type="project" value="UniProtKB-EC"/>
</dbReference>
<evidence type="ECO:0000256" key="1">
    <source>
        <dbReference type="ARBA" id="ARBA00001936"/>
    </source>
</evidence>
<evidence type="ECO:0000256" key="3">
    <source>
        <dbReference type="ARBA" id="ARBA00022801"/>
    </source>
</evidence>
<dbReference type="InterPro" id="IPR001667">
    <property type="entry name" value="DDH_dom"/>
</dbReference>
<evidence type="ECO:0000256" key="2">
    <source>
        <dbReference type="ARBA" id="ARBA00022723"/>
    </source>
</evidence>
<keyword evidence="2" id="KW-0479">Metal-binding</keyword>
<name>A0AAF0DCX6_9EURO</name>
<organism evidence="6 7">
    <name type="scientific">Emydomyces testavorans</name>
    <dbReference type="NCBI Taxonomy" id="2070801"/>
    <lineage>
        <taxon>Eukaryota</taxon>
        <taxon>Fungi</taxon>
        <taxon>Dikarya</taxon>
        <taxon>Ascomycota</taxon>
        <taxon>Pezizomycotina</taxon>
        <taxon>Eurotiomycetes</taxon>
        <taxon>Eurotiomycetidae</taxon>
        <taxon>Onygenales</taxon>
        <taxon>Nannizziopsiaceae</taxon>
        <taxon>Emydomyces</taxon>
    </lineage>
</organism>
<keyword evidence="7" id="KW-1185">Reference proteome</keyword>
<dbReference type="Pfam" id="PF01368">
    <property type="entry name" value="DHH"/>
    <property type="match status" value="1"/>
</dbReference>
<dbReference type="EC" id="3.6.1.11" evidence="6"/>
<dbReference type="InterPro" id="IPR038222">
    <property type="entry name" value="DHHA2_dom_sf"/>
</dbReference>
<evidence type="ECO:0000313" key="6">
    <source>
        <dbReference type="EMBL" id="WEW56117.1"/>
    </source>
</evidence>
<dbReference type="PANTHER" id="PTHR12112">
    <property type="entry name" value="BNIP - RELATED"/>
    <property type="match status" value="1"/>
</dbReference>
<protein>
    <submittedName>
        <fullName evidence="6">Exopolyphosphatase</fullName>
        <ecNumber evidence="6">3.6.1.11</ecNumber>
    </submittedName>
</protein>
<proteinExistence type="predicted"/>
<dbReference type="SUPFAM" id="SSF64182">
    <property type="entry name" value="DHH phosphoesterases"/>
    <property type="match status" value="1"/>
</dbReference>
<dbReference type="SMART" id="SM01131">
    <property type="entry name" value="DHHA2"/>
    <property type="match status" value="1"/>
</dbReference>
<accession>A0AAF0DCX6</accession>
<feature type="domain" description="DHHA2" evidence="5">
    <location>
        <begin position="302"/>
        <end position="488"/>
    </location>
</feature>
<dbReference type="PANTHER" id="PTHR12112:SF39">
    <property type="entry name" value="EG:152A3.5 PROTEIN (FBGN0003116_PN PROTEIN)"/>
    <property type="match status" value="1"/>
</dbReference>
<dbReference type="Gene3D" id="3.90.1640.10">
    <property type="entry name" value="inorganic pyrophosphatase (n-terminal core)"/>
    <property type="match status" value="1"/>
</dbReference>
<keyword evidence="3 6" id="KW-0378">Hydrolase</keyword>
<sequence>MSVRIPTSTGLLQFLKQATQYPLSPARPSAVVYVVGNPSADLDSIISAVLYSYFATSSSIPQREGHLSRFHVPVINLHDVPSGRELGRLRPEFATALKLATKEGGSDEEQNDKLLKDTILTVADLRERLRLEDPRSERSKITMDVVMVDWNALPVMTDGSRGIEGISDVDSDIRVSVKGCIDHHDDEKFVPPDTAPRRIQTGVGSCMSLIVAELRSRGLWKETSIPATDNGVDGTSQTGSNEVTALIHESQAAKLALAAILTDTTNMTAKDKVLETDRLAVSFLEDKIKQAQDSSWNRDEFYGKIAEEKISSVDKLTMQEILGKDYKDWIDELSTPSSNEPQNIKLGICSVVKPLAWLMSKAAQEEDQPDSHRSPAHPFFDSLYNFARSKNLDAVAVMTAYTSQPHNQFHRELLVWLLNKTHSQSFQRFEALAIDQLALQDWPSDSNEMLNSTFLIKGSEGLDSLRIWQQTDVTKSRKQVAPLLRKVMTQKL</sequence>
<dbReference type="InterPro" id="IPR038763">
    <property type="entry name" value="DHH_sf"/>
</dbReference>
<dbReference type="Proteomes" id="UP001219355">
    <property type="component" value="Chromosome 1"/>
</dbReference>
<dbReference type="GO" id="GO:0005737">
    <property type="term" value="C:cytoplasm"/>
    <property type="evidence" value="ECO:0007669"/>
    <property type="project" value="InterPro"/>
</dbReference>
<comment type="cofactor">
    <cofactor evidence="1">
        <name>Mn(2+)</name>
        <dbReference type="ChEBI" id="CHEBI:29035"/>
    </cofactor>
</comment>
<evidence type="ECO:0000256" key="4">
    <source>
        <dbReference type="ARBA" id="ARBA00023211"/>
    </source>
</evidence>
<gene>
    <name evidence="6" type="primary">PPX1</name>
    <name evidence="6" type="ORF">PRK78_001552</name>
</gene>
<dbReference type="EMBL" id="CP120627">
    <property type="protein sequence ID" value="WEW56117.1"/>
    <property type="molecule type" value="Genomic_DNA"/>
</dbReference>
<dbReference type="Gene3D" id="3.10.310.20">
    <property type="entry name" value="DHHA2 domain"/>
    <property type="match status" value="1"/>
</dbReference>
<keyword evidence="4" id="KW-0464">Manganese</keyword>
<evidence type="ECO:0000313" key="7">
    <source>
        <dbReference type="Proteomes" id="UP001219355"/>
    </source>
</evidence>
<dbReference type="InterPro" id="IPR004097">
    <property type="entry name" value="DHHA2"/>
</dbReference>
<dbReference type="Pfam" id="PF02833">
    <property type="entry name" value="DHHA2"/>
    <property type="match status" value="1"/>
</dbReference>
<reference evidence="6" key="1">
    <citation type="submission" date="2023-03" db="EMBL/GenBank/DDBJ databases">
        <title>Emydomyces testavorans Genome Sequence.</title>
        <authorList>
            <person name="Hoyer L."/>
        </authorList>
    </citation>
    <scope>NUCLEOTIDE SEQUENCE</scope>
    <source>
        <strain evidence="6">16-2883</strain>
    </source>
</reference>